<proteinExistence type="predicted"/>
<dbReference type="OrthoDB" id="2104739at2759"/>
<protein>
    <recommendedName>
        <fullName evidence="1">HNH nuclease domain-containing protein</fullName>
    </recommendedName>
</protein>
<dbReference type="eggNOG" id="ENOG502SCMH">
    <property type="taxonomic scope" value="Eukaryota"/>
</dbReference>
<sequence length="356" mass="39772">MDSLRPLPRSTVLNSVKNHPLSQQELDDSQTDLSSVLSDVDNYNNLVEATEEVLDCYSNTAQPGDNTCQILRAFQSRLRKRGRSTLMAHIRAIGNQPKLAAFARYLSNNILKPMKLMGGVSSVVGTSDESPNAKAAHFIYNFAANVQSSNRSQQSTLKEDILKRDGFRCAFSRVYDSNSAENDLIQPHAGARVLGTELAHILPIGLSKFNEEDERETEAVASIWYALYRYFPELESKIGPGNLNQHANLITFEHTVHRNFDNHKLAFYPRQSQFVKYPLEPDRDIMTLVASSNSFPLPNPDFFWVHHQIAQILEVSGIGAKIEADIKASQRDPANPNPDGSTDLGAILSRKMLMDV</sequence>
<reference evidence="3" key="1">
    <citation type="journal article" date="2014" name="Genome Announc.">
        <title>Draft genome sequence of Colletotrichum sublineola, a destructive pathogen of cultivated sorghum.</title>
        <authorList>
            <person name="Baroncelli R."/>
            <person name="Sanz-Martin J.M."/>
            <person name="Rech G.E."/>
            <person name="Sukno S.A."/>
            <person name="Thon M.R."/>
        </authorList>
    </citation>
    <scope>NUCLEOTIDE SEQUENCE [LARGE SCALE GENOMIC DNA]</scope>
    <source>
        <strain evidence="3">TX430BB</strain>
    </source>
</reference>
<evidence type="ECO:0000313" key="2">
    <source>
        <dbReference type="EMBL" id="KDN68277.1"/>
    </source>
</evidence>
<evidence type="ECO:0000259" key="1">
    <source>
        <dbReference type="Pfam" id="PF13391"/>
    </source>
</evidence>
<dbReference type="HOGENOM" id="CLU_049186_0_0_1"/>
<evidence type="ECO:0000313" key="3">
    <source>
        <dbReference type="Proteomes" id="UP000027238"/>
    </source>
</evidence>
<gene>
    <name evidence="2" type="ORF">CSUB01_07222</name>
</gene>
<dbReference type="EMBL" id="JMSE01000691">
    <property type="protein sequence ID" value="KDN68277.1"/>
    <property type="molecule type" value="Genomic_DNA"/>
</dbReference>
<dbReference type="AlphaFoldDB" id="A0A066XH94"/>
<dbReference type="InterPro" id="IPR003615">
    <property type="entry name" value="HNH_nuc"/>
</dbReference>
<dbReference type="OMA" id="DFRCLAT"/>
<name>A0A066XH94_COLSU</name>
<keyword evidence="3" id="KW-1185">Reference proteome</keyword>
<accession>A0A066XH94</accession>
<dbReference type="Pfam" id="PF13391">
    <property type="entry name" value="HNH_2"/>
    <property type="match status" value="1"/>
</dbReference>
<feature type="domain" description="HNH nuclease" evidence="1">
    <location>
        <begin position="169"/>
        <end position="267"/>
    </location>
</feature>
<dbReference type="STRING" id="1173701.A0A066XH94"/>
<dbReference type="Proteomes" id="UP000027238">
    <property type="component" value="Unassembled WGS sequence"/>
</dbReference>
<organism evidence="2 3">
    <name type="scientific">Colletotrichum sublineola</name>
    <name type="common">Sorghum anthracnose fungus</name>
    <dbReference type="NCBI Taxonomy" id="1173701"/>
    <lineage>
        <taxon>Eukaryota</taxon>
        <taxon>Fungi</taxon>
        <taxon>Dikarya</taxon>
        <taxon>Ascomycota</taxon>
        <taxon>Pezizomycotina</taxon>
        <taxon>Sordariomycetes</taxon>
        <taxon>Hypocreomycetidae</taxon>
        <taxon>Glomerellales</taxon>
        <taxon>Glomerellaceae</taxon>
        <taxon>Colletotrichum</taxon>
        <taxon>Colletotrichum graminicola species complex</taxon>
    </lineage>
</organism>
<comment type="caution">
    <text evidence="2">The sequence shown here is derived from an EMBL/GenBank/DDBJ whole genome shotgun (WGS) entry which is preliminary data.</text>
</comment>